<dbReference type="PANTHER" id="PTHR34773">
    <property type="entry name" value="FLAGELLAR SECRETION CHAPERONE FLIS"/>
    <property type="match status" value="1"/>
</dbReference>
<keyword evidence="7" id="KW-1185">Reference proteome</keyword>
<dbReference type="RefSeq" id="WP_347920445.1">
    <property type="nucleotide sequence ID" value="NZ_JBDXMX010000003.1"/>
</dbReference>
<keyword evidence="6" id="KW-0969">Cilium</keyword>
<dbReference type="CDD" id="cd16098">
    <property type="entry name" value="FliS"/>
    <property type="match status" value="1"/>
</dbReference>
<dbReference type="Pfam" id="PF02561">
    <property type="entry name" value="FliS"/>
    <property type="match status" value="1"/>
</dbReference>
<evidence type="ECO:0000256" key="3">
    <source>
        <dbReference type="ARBA" id="ARBA00022490"/>
    </source>
</evidence>
<comment type="subcellular location">
    <subcellularLocation>
        <location evidence="1">Cytoplasm</location>
        <location evidence="1">Cytosol</location>
    </subcellularLocation>
</comment>
<keyword evidence="6" id="KW-0966">Cell projection</keyword>
<protein>
    <submittedName>
        <fullName evidence="6">Flagellar export chaperone FliS</fullName>
    </submittedName>
</protein>
<keyword evidence="6" id="KW-0282">Flagellum</keyword>
<comment type="caution">
    <text evidence="6">The sequence shown here is derived from an EMBL/GenBank/DDBJ whole genome shotgun (WGS) entry which is preliminary data.</text>
</comment>
<dbReference type="InterPro" id="IPR003713">
    <property type="entry name" value="FliS"/>
</dbReference>
<dbReference type="Gene3D" id="1.20.120.340">
    <property type="entry name" value="Flagellar protein FliS"/>
    <property type="match status" value="1"/>
</dbReference>
<evidence type="ECO:0000256" key="1">
    <source>
        <dbReference type="ARBA" id="ARBA00004514"/>
    </source>
</evidence>
<dbReference type="PANTHER" id="PTHR34773:SF1">
    <property type="entry name" value="FLAGELLAR SECRETION CHAPERONE FLIS"/>
    <property type="match status" value="1"/>
</dbReference>
<dbReference type="Proteomes" id="UP001484097">
    <property type="component" value="Unassembled WGS sequence"/>
</dbReference>
<keyword evidence="5" id="KW-0143">Chaperone</keyword>
<organism evidence="6 7">
    <name type="scientific">Citricoccus nitrophenolicus</name>
    <dbReference type="NCBI Taxonomy" id="863575"/>
    <lineage>
        <taxon>Bacteria</taxon>
        <taxon>Bacillati</taxon>
        <taxon>Actinomycetota</taxon>
        <taxon>Actinomycetes</taxon>
        <taxon>Micrococcales</taxon>
        <taxon>Micrococcaceae</taxon>
        <taxon>Citricoccus</taxon>
    </lineage>
</organism>
<keyword evidence="3" id="KW-0963">Cytoplasm</keyword>
<evidence type="ECO:0000256" key="5">
    <source>
        <dbReference type="ARBA" id="ARBA00023186"/>
    </source>
</evidence>
<evidence type="ECO:0000256" key="2">
    <source>
        <dbReference type="ARBA" id="ARBA00008787"/>
    </source>
</evidence>
<evidence type="ECO:0000313" key="6">
    <source>
        <dbReference type="EMBL" id="MEO9247791.1"/>
    </source>
</evidence>
<dbReference type="InterPro" id="IPR036584">
    <property type="entry name" value="FliS_sf"/>
</dbReference>
<name>A0ABV0II03_9MICC</name>
<dbReference type="EMBL" id="JBDXMX010000003">
    <property type="protein sequence ID" value="MEO9247791.1"/>
    <property type="molecule type" value="Genomic_DNA"/>
</dbReference>
<sequence>MLGTTQRNPIEEMRRRELMTATPAQLTVKLFQRLILDLHRAATDLQQGQTGTASGHLVHAQSILSELDGTLDVNAWAGAADLKSLYTFCLQTIASANQNSDAHAVLRAIELLTPVAEAFEQAAKTA</sequence>
<gene>
    <name evidence="6" type="ORF">ABDK96_08875</name>
</gene>
<accession>A0ABV0II03</accession>
<comment type="similarity">
    <text evidence="2">Belongs to the FliS family.</text>
</comment>
<keyword evidence="4" id="KW-1005">Bacterial flagellum biogenesis</keyword>
<evidence type="ECO:0000313" key="7">
    <source>
        <dbReference type="Proteomes" id="UP001484097"/>
    </source>
</evidence>
<reference evidence="6 7" key="1">
    <citation type="submission" date="2024-05" db="EMBL/GenBank/DDBJ databases">
        <authorList>
            <person name="Yi C."/>
        </authorList>
    </citation>
    <scope>NUCLEOTIDE SEQUENCE [LARGE SCALE GENOMIC DNA]</scope>
    <source>
        <strain evidence="6 7">XS13</strain>
    </source>
</reference>
<dbReference type="SUPFAM" id="SSF101116">
    <property type="entry name" value="Flagellar export chaperone FliS"/>
    <property type="match status" value="1"/>
</dbReference>
<proteinExistence type="inferred from homology"/>
<evidence type="ECO:0000256" key="4">
    <source>
        <dbReference type="ARBA" id="ARBA00022795"/>
    </source>
</evidence>